<organism evidence="1 2">
    <name type="scientific">Desulfosporosinus youngiae DSM 17734</name>
    <dbReference type="NCBI Taxonomy" id="768710"/>
    <lineage>
        <taxon>Bacteria</taxon>
        <taxon>Bacillati</taxon>
        <taxon>Bacillota</taxon>
        <taxon>Clostridia</taxon>
        <taxon>Eubacteriales</taxon>
        <taxon>Desulfitobacteriaceae</taxon>
        <taxon>Desulfosporosinus</taxon>
    </lineage>
</organism>
<name>H5Y5H6_9FIRM</name>
<dbReference type="AlphaFoldDB" id="H5Y5H6"/>
<dbReference type="EMBL" id="CM001441">
    <property type="protein sequence ID" value="EHQ90563.1"/>
    <property type="molecule type" value="Genomic_DNA"/>
</dbReference>
<keyword evidence="2" id="KW-1185">Reference proteome</keyword>
<accession>H5Y5H6</accession>
<proteinExistence type="predicted"/>
<protein>
    <submittedName>
        <fullName evidence="1">Uncharacterized protein</fullName>
    </submittedName>
</protein>
<reference evidence="1 2" key="1">
    <citation type="submission" date="2011-11" db="EMBL/GenBank/DDBJ databases">
        <title>The Noncontiguous Finished genome of Desulfosporosinus youngiae DSM 17734.</title>
        <authorList>
            <consortium name="US DOE Joint Genome Institute (JGI-PGF)"/>
            <person name="Lucas S."/>
            <person name="Han J."/>
            <person name="Lapidus A."/>
            <person name="Cheng J.-F."/>
            <person name="Goodwin L."/>
            <person name="Pitluck S."/>
            <person name="Peters L."/>
            <person name="Ovchinnikova G."/>
            <person name="Lu M."/>
            <person name="Land M.L."/>
            <person name="Hauser L."/>
            <person name="Pester M."/>
            <person name="Spring S."/>
            <person name="Ollivier B."/>
            <person name="Rattei T."/>
            <person name="Klenk H.-P."/>
            <person name="Wagner M."/>
            <person name="Loy A."/>
            <person name="Woyke T.J."/>
        </authorList>
    </citation>
    <scope>NUCLEOTIDE SEQUENCE [LARGE SCALE GENOMIC DNA]</scope>
    <source>
        <strain evidence="1 2">DSM 17734</strain>
    </source>
</reference>
<dbReference type="Proteomes" id="UP000005104">
    <property type="component" value="Chromosome"/>
</dbReference>
<evidence type="ECO:0000313" key="2">
    <source>
        <dbReference type="Proteomes" id="UP000005104"/>
    </source>
</evidence>
<dbReference type="HOGENOM" id="CLU_3167333_0_0_9"/>
<sequence length="47" mass="5003">MGGVSIISGTLSSVSGTISDLDNPIQSLYSLPIIIIHQLMYIVNIDI</sequence>
<gene>
    <name evidence="1" type="ORF">DesyoDRAFT_3558</name>
</gene>
<evidence type="ECO:0000313" key="1">
    <source>
        <dbReference type="EMBL" id="EHQ90563.1"/>
    </source>
</evidence>